<proteinExistence type="predicted"/>
<dbReference type="RefSeq" id="WP_280102868.1">
    <property type="nucleotide sequence ID" value="NZ_CP122959.1"/>
</dbReference>
<dbReference type="Pfam" id="PF13602">
    <property type="entry name" value="ADH_zinc_N_2"/>
    <property type="match status" value="1"/>
</dbReference>
<dbReference type="AlphaFoldDB" id="A0AAF0GQG4"/>
<dbReference type="SMART" id="SM00829">
    <property type="entry name" value="PKS_ER"/>
    <property type="match status" value="1"/>
</dbReference>
<dbReference type="Gene3D" id="3.40.50.720">
    <property type="entry name" value="NAD(P)-binding Rossmann-like Domain"/>
    <property type="match status" value="1"/>
</dbReference>
<dbReference type="Proteomes" id="UP001179858">
    <property type="component" value="Chromosome"/>
</dbReference>
<dbReference type="GO" id="GO:0008270">
    <property type="term" value="F:zinc ion binding"/>
    <property type="evidence" value="ECO:0007669"/>
    <property type="project" value="InterPro"/>
</dbReference>
<organism evidence="2 3">
    <name type="scientific">Latilactobacillus sakei</name>
    <name type="common">Lactobacillus sakei</name>
    <dbReference type="NCBI Taxonomy" id="1599"/>
    <lineage>
        <taxon>Bacteria</taxon>
        <taxon>Bacillati</taxon>
        <taxon>Bacillota</taxon>
        <taxon>Bacilli</taxon>
        <taxon>Lactobacillales</taxon>
        <taxon>Lactobacillaceae</taxon>
        <taxon>Latilactobacillus</taxon>
    </lineage>
</organism>
<evidence type="ECO:0000313" key="2">
    <source>
        <dbReference type="EMBL" id="WGI19123.1"/>
    </source>
</evidence>
<sequence>MSSLIANTQITLDSHQNWQAGTAQVPTPGDHELLIKVQAAAMNPIDLKRRAITMHILGYDGYGEVLATGKAVTQFEVGDIVYYAGSTQLDGSFQAYQCMTEALCALAPAQLSASEAAGLPLVSLTAYELLFEKFHFEAAEQAHLGKNLLIINGAGGVGSIMSQLAKWAGFTVYATSSPQNFNWLKTNGVDYPVDYHPTSDQLNLAQLPTDHFDAIAILYDLAPYLSAATRLIKPLGHVGSLVNMQAPLDLTPLKAKSVSFDWEYMFTKTDFNYEIASQGAILKKIARLADTNQIHPITTQVYQGLSVENLNTITSELTKGHAIGKYVLTY</sequence>
<dbReference type="PANTHER" id="PTHR43482:SF1">
    <property type="entry name" value="PROTEIN AST1-RELATED"/>
    <property type="match status" value="1"/>
</dbReference>
<name>A0AAF0GQG4_LATSK</name>
<accession>A0AAF0GQG4</accession>
<dbReference type="SUPFAM" id="SSF51735">
    <property type="entry name" value="NAD(P)-binding Rossmann-fold domains"/>
    <property type="match status" value="1"/>
</dbReference>
<dbReference type="InterPro" id="IPR052585">
    <property type="entry name" value="Lipid_raft_assoc_Zn_ADH"/>
</dbReference>
<dbReference type="EMBL" id="CP122959">
    <property type="protein sequence ID" value="WGI19123.1"/>
    <property type="molecule type" value="Genomic_DNA"/>
</dbReference>
<dbReference type="PROSITE" id="PS01162">
    <property type="entry name" value="QOR_ZETA_CRYSTAL"/>
    <property type="match status" value="1"/>
</dbReference>
<dbReference type="InterPro" id="IPR013154">
    <property type="entry name" value="ADH-like_N"/>
</dbReference>
<gene>
    <name evidence="2" type="ORF">QBD03_10405</name>
</gene>
<dbReference type="GO" id="GO:0016491">
    <property type="term" value="F:oxidoreductase activity"/>
    <property type="evidence" value="ECO:0007669"/>
    <property type="project" value="InterPro"/>
</dbReference>
<dbReference type="InterPro" id="IPR036291">
    <property type="entry name" value="NAD(P)-bd_dom_sf"/>
</dbReference>
<dbReference type="PANTHER" id="PTHR43482">
    <property type="entry name" value="PROTEIN AST1-RELATED"/>
    <property type="match status" value="1"/>
</dbReference>
<dbReference type="Gene3D" id="3.90.180.10">
    <property type="entry name" value="Medium-chain alcohol dehydrogenases, catalytic domain"/>
    <property type="match status" value="1"/>
</dbReference>
<dbReference type="InterPro" id="IPR011032">
    <property type="entry name" value="GroES-like_sf"/>
</dbReference>
<feature type="domain" description="Enoyl reductase (ER)" evidence="1">
    <location>
        <begin position="13"/>
        <end position="328"/>
    </location>
</feature>
<dbReference type="InterPro" id="IPR002364">
    <property type="entry name" value="Quin_OxRdtase/zeta-crystal_CS"/>
</dbReference>
<reference evidence="2" key="1">
    <citation type="submission" date="2023-04" db="EMBL/GenBank/DDBJ databases">
        <title>Novel strain of Lactilactobacillus sakei and use thereof.</title>
        <authorList>
            <person name="Kim S.Y."/>
        </authorList>
    </citation>
    <scope>NUCLEOTIDE SEQUENCE</scope>
    <source>
        <strain evidence="2">HUP1</strain>
    </source>
</reference>
<dbReference type="Pfam" id="PF08240">
    <property type="entry name" value="ADH_N"/>
    <property type="match status" value="1"/>
</dbReference>
<dbReference type="SUPFAM" id="SSF50129">
    <property type="entry name" value="GroES-like"/>
    <property type="match status" value="1"/>
</dbReference>
<evidence type="ECO:0000259" key="1">
    <source>
        <dbReference type="SMART" id="SM00829"/>
    </source>
</evidence>
<dbReference type="InterPro" id="IPR020843">
    <property type="entry name" value="ER"/>
</dbReference>
<evidence type="ECO:0000313" key="3">
    <source>
        <dbReference type="Proteomes" id="UP001179858"/>
    </source>
</evidence>
<protein>
    <submittedName>
        <fullName evidence="2">Zinc-binding dehydrogenase</fullName>
    </submittedName>
</protein>